<gene>
    <name evidence="1" type="ORF">MP11Mi_16700</name>
</gene>
<evidence type="ECO:0008006" key="2">
    <source>
        <dbReference type="Google" id="ProtNLM"/>
    </source>
</evidence>
<organism evidence="1">
    <name type="scientific">Gordonia sp. MP11Mi</name>
    <dbReference type="NCBI Taxonomy" id="3022769"/>
    <lineage>
        <taxon>Bacteria</taxon>
        <taxon>Bacillati</taxon>
        <taxon>Actinomycetota</taxon>
        <taxon>Actinomycetes</taxon>
        <taxon>Mycobacteriales</taxon>
        <taxon>Gordoniaceae</taxon>
        <taxon>Gordonia</taxon>
    </lineage>
</organism>
<accession>A0AA97GVB3</accession>
<dbReference type="AlphaFoldDB" id="A0AA97GVB3"/>
<evidence type="ECO:0000313" key="1">
    <source>
        <dbReference type="EMBL" id="WOC12580.1"/>
    </source>
</evidence>
<dbReference type="EMBL" id="CP128986">
    <property type="protein sequence ID" value="WOC12580.1"/>
    <property type="molecule type" value="Genomic_DNA"/>
</dbReference>
<reference evidence="1" key="1">
    <citation type="submission" date="2023-06" db="EMBL/GenBank/DDBJ databases">
        <title>Gordonia sp. nov. and Pseudochrobactrum sp. nov., two species isolated from the burying beetle Nicrophorus vespilloides.</title>
        <authorList>
            <person name="Poehlein A."/>
            <person name="Guzman J."/>
            <person name="Daniel R."/>
            <person name="Vilcinskas A."/>
        </authorList>
    </citation>
    <scope>NUCLEOTIDE SEQUENCE</scope>
    <source>
        <strain evidence="1">MP11Mi</strain>
    </source>
</reference>
<protein>
    <recommendedName>
        <fullName evidence="2">Helix-turn-helix domain-containing protein</fullName>
    </recommendedName>
</protein>
<dbReference type="RefSeq" id="WP_420041805.1">
    <property type="nucleotide sequence ID" value="NZ_CP128986.1"/>
</dbReference>
<name>A0AA97GVB3_9ACTN</name>
<proteinExistence type="predicted"/>
<sequence length="108" mass="12284">MDVTDDQARLITYVTAEFVRRRQLTGQPIPNQVRRLLTEVSAHGTSEREPEPDSKTDLIDTTEAAQILHCSTRRIRRIAADLDGEQVAGRWVFHRATVTQYAHLKEAS</sequence>